<proteinExistence type="predicted"/>
<evidence type="ECO:0000256" key="1">
    <source>
        <dbReference type="SAM" id="MobiDB-lite"/>
    </source>
</evidence>
<evidence type="ECO:0000313" key="4">
    <source>
        <dbReference type="Proteomes" id="UP000464178"/>
    </source>
</evidence>
<dbReference type="Proteomes" id="UP000464178">
    <property type="component" value="Chromosome"/>
</dbReference>
<keyword evidence="2" id="KW-0732">Signal</keyword>
<feature type="signal peptide" evidence="2">
    <location>
        <begin position="1"/>
        <end position="21"/>
    </location>
</feature>
<gene>
    <name evidence="3" type="ORF">SOIL9_49890</name>
</gene>
<evidence type="ECO:0000313" key="3">
    <source>
        <dbReference type="EMBL" id="VTR92725.1"/>
    </source>
</evidence>
<evidence type="ECO:0008006" key="5">
    <source>
        <dbReference type="Google" id="ProtNLM"/>
    </source>
</evidence>
<keyword evidence="4" id="KW-1185">Reference proteome</keyword>
<name>A0A6P2CX54_9BACT</name>
<dbReference type="RefSeq" id="WP_162667547.1">
    <property type="nucleotide sequence ID" value="NZ_LR593886.1"/>
</dbReference>
<accession>A0A6P2CX54</accession>
<feature type="region of interest" description="Disordered" evidence="1">
    <location>
        <begin position="206"/>
        <end position="230"/>
    </location>
</feature>
<evidence type="ECO:0000256" key="2">
    <source>
        <dbReference type="SAM" id="SignalP"/>
    </source>
</evidence>
<dbReference type="AlphaFoldDB" id="A0A6P2CX54"/>
<organism evidence="3 4">
    <name type="scientific">Gemmata massiliana</name>
    <dbReference type="NCBI Taxonomy" id="1210884"/>
    <lineage>
        <taxon>Bacteria</taxon>
        <taxon>Pseudomonadati</taxon>
        <taxon>Planctomycetota</taxon>
        <taxon>Planctomycetia</taxon>
        <taxon>Gemmatales</taxon>
        <taxon>Gemmataceae</taxon>
        <taxon>Gemmata</taxon>
    </lineage>
</organism>
<feature type="chain" id="PRO_5027084282" description="Lipoprotein" evidence="2">
    <location>
        <begin position="22"/>
        <end position="230"/>
    </location>
</feature>
<dbReference type="EMBL" id="LR593886">
    <property type="protein sequence ID" value="VTR92725.1"/>
    <property type="molecule type" value="Genomic_DNA"/>
</dbReference>
<protein>
    <recommendedName>
        <fullName evidence="5">Lipoprotein</fullName>
    </recommendedName>
</protein>
<sequence length="230" mass="24489">MNRLAALVAGLALLSSTGCMHDGEWSVSRALGWDDNPGFDPKNPPKASLPVAERVEVLGRKILAQNTFTGIEPLIFTAGVKESVLFHHGTEQLWISEGLVNKCKTDAELAAVLCAELGQMVAEKRTAKNVGRDVDPIRDASFGGSPVLGGGTPVDAGQQANLAFHEKRFPRGNRGVDATDAAQAARDLLKGAGFDPADLDRVAPLLKQSERGENIRKQMGSSAPAPDWKK</sequence>
<dbReference type="PROSITE" id="PS51257">
    <property type="entry name" value="PROKAR_LIPOPROTEIN"/>
    <property type="match status" value="1"/>
</dbReference>
<dbReference type="KEGG" id="gms:SOIL9_49890"/>
<reference evidence="3 4" key="1">
    <citation type="submission" date="2019-05" db="EMBL/GenBank/DDBJ databases">
        <authorList>
            <consortium name="Science for Life Laboratories"/>
        </authorList>
    </citation>
    <scope>NUCLEOTIDE SEQUENCE [LARGE SCALE GENOMIC DNA]</scope>
    <source>
        <strain evidence="3">Soil9</strain>
    </source>
</reference>